<feature type="compositionally biased region" description="Low complexity" evidence="3">
    <location>
        <begin position="33"/>
        <end position="46"/>
    </location>
</feature>
<keyword evidence="2" id="KW-0813">Transport</keyword>
<dbReference type="PANTHER" id="PTHR43649">
    <property type="entry name" value="ARABINOSE-BINDING PROTEIN-RELATED"/>
    <property type="match status" value="1"/>
</dbReference>
<evidence type="ECO:0000256" key="3">
    <source>
        <dbReference type="SAM" id="MobiDB-lite"/>
    </source>
</evidence>
<feature type="region of interest" description="Disordered" evidence="3">
    <location>
        <begin position="30"/>
        <end position="55"/>
    </location>
</feature>
<protein>
    <submittedName>
        <fullName evidence="5">Extracellular solute-binding protein</fullName>
    </submittedName>
</protein>
<evidence type="ECO:0000256" key="1">
    <source>
        <dbReference type="ARBA" id="ARBA00008520"/>
    </source>
</evidence>
<dbReference type="PROSITE" id="PS51257">
    <property type="entry name" value="PROKAR_LIPOPROTEIN"/>
    <property type="match status" value="1"/>
</dbReference>
<dbReference type="InterPro" id="IPR050490">
    <property type="entry name" value="Bact_solute-bd_prot1"/>
</dbReference>
<evidence type="ECO:0000256" key="2">
    <source>
        <dbReference type="ARBA" id="ARBA00022448"/>
    </source>
</evidence>
<proteinExistence type="inferred from homology"/>
<evidence type="ECO:0000256" key="4">
    <source>
        <dbReference type="SAM" id="SignalP"/>
    </source>
</evidence>
<dbReference type="InterPro" id="IPR006059">
    <property type="entry name" value="SBP"/>
</dbReference>
<evidence type="ECO:0000313" key="6">
    <source>
        <dbReference type="Proteomes" id="UP000095651"/>
    </source>
</evidence>
<dbReference type="SUPFAM" id="SSF53850">
    <property type="entry name" value="Periplasmic binding protein-like II"/>
    <property type="match status" value="1"/>
</dbReference>
<sequence length="456" mass="49633">MKKSIKKIMALALALTMGLSLTACGGAKDGGDAKATAAPESKAADTTAAGGEAKAEDGSGEKVVINFFHRWPNDPKNSMFQELIQEYMAENPNVTINMDCILNDQYKEKIRMVVATDEVPDIFSSWSGTFAKEMIDSGNVMELNDIYDGDTEWSSKIASASVDGFTFDGKIYGVPWSQDGKAFYYNKKIFAENNLEVPKTWNEFIAALDTLKAAGYETPVVEGLSDNWAILHYLGTMNQRMVDPAVIAKDYDAATGEFTDPAYVEVLEKWKQLTSYMGDTCVAIDHETARNTYFATGEAPIMYLQFAEITMLEKVIPEGFEYGFFNFPAFEDGKGDPEGLTGAPEGFMISNKAKNPEECVKFLKWLVSKKGGEALTTKSGEISSVAGAVDETNALPAQLEAMEIIKSASTLVPWFDNACDASVYTVYGQGAQAIATGDETPESVMEQVKEAAAALH</sequence>
<organism evidence="5 6">
    <name type="scientific">Hungatella hathewayi</name>
    <dbReference type="NCBI Taxonomy" id="154046"/>
    <lineage>
        <taxon>Bacteria</taxon>
        <taxon>Bacillati</taxon>
        <taxon>Bacillota</taxon>
        <taxon>Clostridia</taxon>
        <taxon>Lachnospirales</taxon>
        <taxon>Lachnospiraceae</taxon>
        <taxon>Hungatella</taxon>
    </lineage>
</organism>
<accession>A0A174MFH7</accession>
<dbReference type="Gene3D" id="3.40.190.10">
    <property type="entry name" value="Periplasmic binding protein-like II"/>
    <property type="match status" value="2"/>
</dbReference>
<name>A0A174MFH7_9FIRM</name>
<feature type="signal peptide" evidence="4">
    <location>
        <begin position="1"/>
        <end position="25"/>
    </location>
</feature>
<keyword evidence="4" id="KW-0732">Signal</keyword>
<feature type="chain" id="PRO_5039528300" evidence="4">
    <location>
        <begin position="26"/>
        <end position="456"/>
    </location>
</feature>
<dbReference type="Pfam" id="PF01547">
    <property type="entry name" value="SBP_bac_1"/>
    <property type="match status" value="1"/>
</dbReference>
<dbReference type="PANTHER" id="PTHR43649:SF29">
    <property type="entry name" value="OSMOPROTECTIVE COMPOUNDS-BINDING PROTEIN GGTB"/>
    <property type="match status" value="1"/>
</dbReference>
<dbReference type="AlphaFoldDB" id="A0A174MFH7"/>
<dbReference type="Proteomes" id="UP000095651">
    <property type="component" value="Unassembled WGS sequence"/>
</dbReference>
<dbReference type="EMBL" id="CYZE01000026">
    <property type="protein sequence ID" value="CUP35114.1"/>
    <property type="molecule type" value="Genomic_DNA"/>
</dbReference>
<dbReference type="RefSeq" id="WP_055660302.1">
    <property type="nucleotide sequence ID" value="NZ_CABIXC010000026.1"/>
</dbReference>
<reference evidence="5 6" key="1">
    <citation type="submission" date="2015-09" db="EMBL/GenBank/DDBJ databases">
        <authorList>
            <consortium name="Pathogen Informatics"/>
        </authorList>
    </citation>
    <scope>NUCLEOTIDE SEQUENCE [LARGE SCALE GENOMIC DNA]</scope>
    <source>
        <strain evidence="5 6">2789STDY5608850</strain>
    </source>
</reference>
<evidence type="ECO:0000313" key="5">
    <source>
        <dbReference type="EMBL" id="CUP35114.1"/>
    </source>
</evidence>
<comment type="similarity">
    <text evidence="1">Belongs to the bacterial solute-binding protein 1 family.</text>
</comment>
<gene>
    <name evidence="5" type="ORF">ERS852407_05683</name>
</gene>